<protein>
    <submittedName>
        <fullName evidence="2">Uncharacterized protein</fullName>
    </submittedName>
</protein>
<feature type="compositionally biased region" description="Low complexity" evidence="1">
    <location>
        <begin position="368"/>
        <end position="394"/>
    </location>
</feature>
<feature type="region of interest" description="Disordered" evidence="1">
    <location>
        <begin position="321"/>
        <end position="438"/>
    </location>
</feature>
<comment type="caution">
    <text evidence="2">The sequence shown here is derived from an EMBL/GenBank/DDBJ whole genome shotgun (WGS) entry which is preliminary data.</text>
</comment>
<evidence type="ECO:0000313" key="3">
    <source>
        <dbReference type="Proteomes" id="UP000750711"/>
    </source>
</evidence>
<reference evidence="2" key="1">
    <citation type="submission" date="2021-03" db="EMBL/GenBank/DDBJ databases">
        <title>Comparative genomics and phylogenomic investigation of the class Geoglossomycetes provide insights into ecological specialization and systematics.</title>
        <authorList>
            <person name="Melie T."/>
            <person name="Pirro S."/>
            <person name="Miller A.N."/>
            <person name="Quandt A."/>
        </authorList>
    </citation>
    <scope>NUCLEOTIDE SEQUENCE</scope>
    <source>
        <strain evidence="2">CAQ_001_2017</strain>
    </source>
</reference>
<dbReference type="EMBL" id="JAGHQM010000332">
    <property type="protein sequence ID" value="KAH0562527.1"/>
    <property type="molecule type" value="Genomic_DNA"/>
</dbReference>
<feature type="compositionally biased region" description="Basic and acidic residues" evidence="1">
    <location>
        <begin position="340"/>
        <end position="353"/>
    </location>
</feature>
<organism evidence="2 3">
    <name type="scientific">Trichoglossum hirsutum</name>
    <dbReference type="NCBI Taxonomy" id="265104"/>
    <lineage>
        <taxon>Eukaryota</taxon>
        <taxon>Fungi</taxon>
        <taxon>Dikarya</taxon>
        <taxon>Ascomycota</taxon>
        <taxon>Pezizomycotina</taxon>
        <taxon>Geoglossomycetes</taxon>
        <taxon>Geoglossales</taxon>
        <taxon>Geoglossaceae</taxon>
        <taxon>Trichoglossum</taxon>
    </lineage>
</organism>
<sequence>MSGERLWPSTVAFYEDGGGSYGCCRLHTPFPTSPDSHGKSLPLSPTYCNPLHDTLQTPKKGLNIFMDGQILFPSQAQRAQELDEEAVRDFLVDELGLEVPRLYRYDQGIHEIHRRLITRFGDEHFARAMGVFQSLLEGEDNANGLGDDGDLYRSWRHDYKMRKENLSEPGTPKFPGMVLPAPIPLNPAPRMQPYHRPLVVLEETGSNEEAVSAVVPVTDKTHAPDLPLRDAADTFSMSRPGPPESFWFSGSLGGLGSLHKQETSDRYHGNNTLEQPLNNISRPGFCDRVRYKLPKFLSKERPIVRDDGMYTILPTRYASKARKELQDRPRLPPLSFDGAGDERTSEYLDDRDLPPLPLNPRKQSTNHSTTSKSRSTATSPVQRSATSSKSSFRSLTRDLIRPGRSSSPVDPQVIVNPLDPLKFNPTPSATTSLEMSDP</sequence>
<name>A0A9P8LDP4_9PEZI</name>
<evidence type="ECO:0000256" key="1">
    <source>
        <dbReference type="SAM" id="MobiDB-lite"/>
    </source>
</evidence>
<proteinExistence type="predicted"/>
<feature type="compositionally biased region" description="Basic and acidic residues" evidence="1">
    <location>
        <begin position="321"/>
        <end position="330"/>
    </location>
</feature>
<keyword evidence="3" id="KW-1185">Reference proteome</keyword>
<dbReference type="Proteomes" id="UP000750711">
    <property type="component" value="Unassembled WGS sequence"/>
</dbReference>
<evidence type="ECO:0000313" key="2">
    <source>
        <dbReference type="EMBL" id="KAH0562527.1"/>
    </source>
</evidence>
<gene>
    <name evidence="2" type="ORF">GP486_002787</name>
</gene>
<dbReference type="AlphaFoldDB" id="A0A9P8LDP4"/>
<accession>A0A9P8LDP4</accession>
<feature type="compositionally biased region" description="Polar residues" evidence="1">
    <location>
        <begin position="425"/>
        <end position="438"/>
    </location>
</feature>